<keyword evidence="1" id="KW-0175">Coiled coil</keyword>
<evidence type="ECO:0000313" key="3">
    <source>
        <dbReference type="EMBL" id="CAH2275387.1"/>
    </source>
</evidence>
<protein>
    <submittedName>
        <fullName evidence="3">Uncharacterized protein</fullName>
    </submittedName>
</protein>
<keyword evidence="4" id="KW-1185">Reference proteome</keyword>
<organism evidence="3 4">
    <name type="scientific">Pelobates cultripes</name>
    <name type="common">Western spadefoot toad</name>
    <dbReference type="NCBI Taxonomy" id="61616"/>
    <lineage>
        <taxon>Eukaryota</taxon>
        <taxon>Metazoa</taxon>
        <taxon>Chordata</taxon>
        <taxon>Craniata</taxon>
        <taxon>Vertebrata</taxon>
        <taxon>Euteleostomi</taxon>
        <taxon>Amphibia</taxon>
        <taxon>Batrachia</taxon>
        <taxon>Anura</taxon>
        <taxon>Pelobatoidea</taxon>
        <taxon>Pelobatidae</taxon>
        <taxon>Pelobates</taxon>
    </lineage>
</organism>
<dbReference type="AlphaFoldDB" id="A0AAD1VXH8"/>
<name>A0AAD1VXH8_PELCU</name>
<evidence type="ECO:0000256" key="1">
    <source>
        <dbReference type="SAM" id="Coils"/>
    </source>
</evidence>
<accession>A0AAD1VXH8</accession>
<feature type="region of interest" description="Disordered" evidence="2">
    <location>
        <begin position="1"/>
        <end position="28"/>
    </location>
</feature>
<sequence length="182" mass="20233">MVRNKKMSVPRTQLTNSPRRNTGPMDDFIATPVELRGSLPVDKMAPPNPGLESMGDSLPGGDHTGALTQIRAELTQISQRMLSKADKDTLVQELRAAFREEVAGLRTDLNTLEQRVEEVETAVLGCEQQHRASEIAVTRQGNMLITLCRQVEDLENRSRRNNICIHSLPEGDFDSLQVTLAE</sequence>
<feature type="compositionally biased region" description="Polar residues" evidence="2">
    <location>
        <begin position="10"/>
        <end position="20"/>
    </location>
</feature>
<proteinExistence type="predicted"/>
<dbReference type="EMBL" id="OW240914">
    <property type="protein sequence ID" value="CAH2275387.1"/>
    <property type="molecule type" value="Genomic_DNA"/>
</dbReference>
<evidence type="ECO:0000313" key="4">
    <source>
        <dbReference type="Proteomes" id="UP001295444"/>
    </source>
</evidence>
<reference evidence="3" key="1">
    <citation type="submission" date="2022-03" db="EMBL/GenBank/DDBJ databases">
        <authorList>
            <person name="Alioto T."/>
            <person name="Alioto T."/>
            <person name="Gomez Garrido J."/>
        </authorList>
    </citation>
    <scope>NUCLEOTIDE SEQUENCE</scope>
</reference>
<feature type="coiled-coil region" evidence="1">
    <location>
        <begin position="95"/>
        <end position="129"/>
    </location>
</feature>
<gene>
    <name evidence="3" type="ORF">PECUL_23A023068</name>
</gene>
<evidence type="ECO:0000256" key="2">
    <source>
        <dbReference type="SAM" id="MobiDB-lite"/>
    </source>
</evidence>
<dbReference type="Proteomes" id="UP001295444">
    <property type="component" value="Chromosome 03"/>
</dbReference>